<proteinExistence type="predicted"/>
<dbReference type="GO" id="GO:0005886">
    <property type="term" value="C:plasma membrane"/>
    <property type="evidence" value="ECO:0007669"/>
    <property type="project" value="TreeGrafter"/>
</dbReference>
<gene>
    <name evidence="6" type="ORF">KP509_25G038200</name>
</gene>
<reference evidence="6" key="1">
    <citation type="submission" date="2021-08" db="EMBL/GenBank/DDBJ databases">
        <title>WGS assembly of Ceratopteris richardii.</title>
        <authorList>
            <person name="Marchant D.B."/>
            <person name="Chen G."/>
            <person name="Jenkins J."/>
            <person name="Shu S."/>
            <person name="Leebens-Mack J."/>
            <person name="Grimwood J."/>
            <person name="Schmutz J."/>
            <person name="Soltis P."/>
            <person name="Soltis D."/>
            <person name="Chen Z.-H."/>
        </authorList>
    </citation>
    <scope>NUCLEOTIDE SEQUENCE</scope>
    <source>
        <strain evidence="6">Whitten #5841</strain>
        <tissue evidence="6">Leaf</tissue>
    </source>
</reference>
<dbReference type="PANTHER" id="PTHR24092:SF218">
    <property type="entry name" value="PHOSPHOLIPID-TRANSPORTING ATPASE"/>
    <property type="match status" value="1"/>
</dbReference>
<keyword evidence="4" id="KW-0812">Transmembrane</keyword>
<feature type="transmembrane region" description="Helical" evidence="4">
    <location>
        <begin position="85"/>
        <end position="105"/>
    </location>
</feature>
<dbReference type="GO" id="GO:0046872">
    <property type="term" value="F:metal ion binding"/>
    <property type="evidence" value="ECO:0007669"/>
    <property type="project" value="UniProtKB-KW"/>
</dbReference>
<evidence type="ECO:0000256" key="4">
    <source>
        <dbReference type="SAM" id="Phobius"/>
    </source>
</evidence>
<accession>A0A8T2RQF2</accession>
<dbReference type="AlphaFoldDB" id="A0A8T2RQF2"/>
<dbReference type="SUPFAM" id="SSF81665">
    <property type="entry name" value="Calcium ATPase, transmembrane domain M"/>
    <property type="match status" value="1"/>
</dbReference>
<evidence type="ECO:0000256" key="3">
    <source>
        <dbReference type="ARBA" id="ARBA00022842"/>
    </source>
</evidence>
<dbReference type="Proteomes" id="UP000825935">
    <property type="component" value="Chromosome 25"/>
</dbReference>
<dbReference type="OrthoDB" id="2655607at2759"/>
<name>A0A8T2RQF2_CERRI</name>
<evidence type="ECO:0000313" key="6">
    <source>
        <dbReference type="EMBL" id="KAH7298340.1"/>
    </source>
</evidence>
<dbReference type="InterPro" id="IPR032630">
    <property type="entry name" value="P_typ_ATPase_c"/>
</dbReference>
<organism evidence="6 7">
    <name type="scientific">Ceratopteris richardii</name>
    <name type="common">Triangle waterfern</name>
    <dbReference type="NCBI Taxonomy" id="49495"/>
    <lineage>
        <taxon>Eukaryota</taxon>
        <taxon>Viridiplantae</taxon>
        <taxon>Streptophyta</taxon>
        <taxon>Embryophyta</taxon>
        <taxon>Tracheophyta</taxon>
        <taxon>Polypodiopsida</taxon>
        <taxon>Polypodiidae</taxon>
        <taxon>Polypodiales</taxon>
        <taxon>Pteridineae</taxon>
        <taxon>Pteridaceae</taxon>
        <taxon>Parkerioideae</taxon>
        <taxon>Ceratopteris</taxon>
    </lineage>
</organism>
<evidence type="ECO:0000313" key="7">
    <source>
        <dbReference type="Proteomes" id="UP000825935"/>
    </source>
</evidence>
<sequence length="351" mass="39377">MYAFYKNIVCVMGHCYLAFFSGLSAQSLYPTALIATYNLLWTSLPTMLLAVLDQDVHQRTVESNPQLYIETQGERIQSFFKEAGYWLMSGLWHSIVVFFFPIASIEVAGQNGMVNGAFNLGVAAYTLCIVIVNLKIVLCVNSFTLLLILVILIVSTILYFAFIPVVSLMGETVRSLNDLSGVGVKLYASASFWLLLLLGVIAAFLPDWTLSKLLRQRAPEDYQIFQEMEHGWMDGVQSRDHGFVGPLPRRPSMVLQERDSHDAALLELMAFPTNKVRPSSLESDELPSRRRMTWREVLSDIDAEVVSQPDVQPGWARRVSNGFEVVTSHTDVTTVPRSLEEGPLPTHRRAV</sequence>
<feature type="transmembrane region" description="Helical" evidence="4">
    <location>
        <begin position="145"/>
        <end position="166"/>
    </location>
</feature>
<evidence type="ECO:0000256" key="2">
    <source>
        <dbReference type="ARBA" id="ARBA00022723"/>
    </source>
</evidence>
<evidence type="ECO:0000256" key="1">
    <source>
        <dbReference type="ARBA" id="ARBA00004141"/>
    </source>
</evidence>
<keyword evidence="3" id="KW-0460">Magnesium</keyword>
<dbReference type="EMBL" id="CM035430">
    <property type="protein sequence ID" value="KAH7298340.1"/>
    <property type="molecule type" value="Genomic_DNA"/>
</dbReference>
<keyword evidence="2" id="KW-0479">Metal-binding</keyword>
<evidence type="ECO:0000259" key="5">
    <source>
        <dbReference type="Pfam" id="PF16212"/>
    </source>
</evidence>
<dbReference type="GO" id="GO:0045332">
    <property type="term" value="P:phospholipid translocation"/>
    <property type="evidence" value="ECO:0007669"/>
    <property type="project" value="TreeGrafter"/>
</dbReference>
<comment type="caution">
    <text evidence="6">The sequence shown here is derived from an EMBL/GenBank/DDBJ whole genome shotgun (WGS) entry which is preliminary data.</text>
</comment>
<keyword evidence="4" id="KW-0472">Membrane</keyword>
<dbReference type="OMA" id="ITWREMV"/>
<feature type="transmembrane region" description="Helical" evidence="4">
    <location>
        <begin position="35"/>
        <end position="52"/>
    </location>
</feature>
<dbReference type="PANTHER" id="PTHR24092">
    <property type="entry name" value="PROBABLE PHOSPHOLIPID-TRANSPORTING ATPASE"/>
    <property type="match status" value="1"/>
</dbReference>
<keyword evidence="7" id="KW-1185">Reference proteome</keyword>
<dbReference type="GO" id="GO:0140326">
    <property type="term" value="F:ATPase-coupled intramembrane lipid transporter activity"/>
    <property type="evidence" value="ECO:0007669"/>
    <property type="project" value="TreeGrafter"/>
</dbReference>
<feature type="domain" description="P-type ATPase C-terminal" evidence="5">
    <location>
        <begin position="2"/>
        <end position="215"/>
    </location>
</feature>
<dbReference type="Pfam" id="PF16212">
    <property type="entry name" value="PhoLip_ATPase_C"/>
    <property type="match status" value="1"/>
</dbReference>
<dbReference type="InterPro" id="IPR023298">
    <property type="entry name" value="ATPase_P-typ_TM_dom_sf"/>
</dbReference>
<feature type="transmembrane region" description="Helical" evidence="4">
    <location>
        <begin position="117"/>
        <end position="138"/>
    </location>
</feature>
<protein>
    <recommendedName>
        <fullName evidence="5">P-type ATPase C-terminal domain-containing protein</fullName>
    </recommendedName>
</protein>
<keyword evidence="4" id="KW-1133">Transmembrane helix</keyword>
<comment type="subcellular location">
    <subcellularLocation>
        <location evidence="1">Membrane</location>
        <topology evidence="1">Multi-pass membrane protein</topology>
    </subcellularLocation>
</comment>
<feature type="transmembrane region" description="Helical" evidence="4">
    <location>
        <begin position="186"/>
        <end position="205"/>
    </location>
</feature>